<keyword evidence="3" id="KW-1185">Reference proteome</keyword>
<evidence type="ECO:0000259" key="1">
    <source>
        <dbReference type="Pfam" id="PF01425"/>
    </source>
</evidence>
<proteinExistence type="predicted"/>
<protein>
    <submittedName>
        <fullName evidence="2">Amidase</fullName>
    </submittedName>
</protein>
<evidence type="ECO:0000313" key="2">
    <source>
        <dbReference type="EMBL" id="RAI57793.1"/>
    </source>
</evidence>
<dbReference type="Pfam" id="PF01425">
    <property type="entry name" value="Amidase"/>
    <property type="match status" value="1"/>
</dbReference>
<dbReference type="GO" id="GO:0003824">
    <property type="term" value="F:catalytic activity"/>
    <property type="evidence" value="ECO:0007669"/>
    <property type="project" value="InterPro"/>
</dbReference>
<comment type="caution">
    <text evidence="2">The sequence shown here is derived from an EMBL/GenBank/DDBJ whole genome shotgun (WGS) entry which is preliminary data.</text>
</comment>
<dbReference type="SUPFAM" id="SSF75304">
    <property type="entry name" value="Amidase signature (AS) enzymes"/>
    <property type="match status" value="1"/>
</dbReference>
<organism evidence="2 3">
    <name type="scientific">Roseicella frigidaeris</name>
    <dbReference type="NCBI Taxonomy" id="2230885"/>
    <lineage>
        <taxon>Bacteria</taxon>
        <taxon>Pseudomonadati</taxon>
        <taxon>Pseudomonadota</taxon>
        <taxon>Alphaproteobacteria</taxon>
        <taxon>Acetobacterales</taxon>
        <taxon>Roseomonadaceae</taxon>
        <taxon>Roseicella</taxon>
    </lineage>
</organism>
<dbReference type="PANTHER" id="PTHR11895">
    <property type="entry name" value="TRANSAMIDASE"/>
    <property type="match status" value="1"/>
</dbReference>
<sequence>MTAMLSLAEAARRIERRDLSPVELLADCLRRIEAVDERLCSFVTLTRERALAEARAAEAAIMAGDYRGPMHGIPYNLKDIFETRGIRTTAQSRQLADHVPAADCDAQERLQAAGGVLLGKAATWEFAHGGPAWDVLFPPCRNPWDLTRDPAGSSSGSGASIAAGLVLASMGSDTGGSIRGPAAANGIAGLKPSYGRVSRRGVLPNCFSHDHAGPLAWTVEDVAILLGITAGHDPRDPGSADRPVPDYRAALTGDVRGLRIGVPWRWIEEDLPASAPTRVALTAALDVFRGLGATVQPVSLPPLQEYEDCKKIIAVVELFSIHARQLRETPELFGASLRWRIIAGGLVRAETYVQAMRQRSLLARRMQAAFAEVDVLMLPTGEPARPLQPVPPETLFTKRSYTTAFNVGGNPALALCMGFDAAGLPFSLQIVGRLFDEATVLRAGDAYERATPWRQRRPALVA</sequence>
<accession>A0A327M6J6</accession>
<evidence type="ECO:0000313" key="3">
    <source>
        <dbReference type="Proteomes" id="UP000249065"/>
    </source>
</evidence>
<dbReference type="OrthoDB" id="9811471at2"/>
<dbReference type="Gene3D" id="3.90.1300.10">
    <property type="entry name" value="Amidase signature (AS) domain"/>
    <property type="match status" value="1"/>
</dbReference>
<dbReference type="Proteomes" id="UP000249065">
    <property type="component" value="Unassembled WGS sequence"/>
</dbReference>
<dbReference type="EMBL" id="QLIX01000014">
    <property type="protein sequence ID" value="RAI57793.1"/>
    <property type="molecule type" value="Genomic_DNA"/>
</dbReference>
<dbReference type="AlphaFoldDB" id="A0A327M6J6"/>
<dbReference type="RefSeq" id="WP_111471136.1">
    <property type="nucleotide sequence ID" value="NZ_QLIX01000014.1"/>
</dbReference>
<name>A0A327M6J6_9PROT</name>
<reference evidence="3" key="1">
    <citation type="submission" date="2018-06" db="EMBL/GenBank/DDBJ databases">
        <authorList>
            <person name="Khan S.A."/>
        </authorList>
    </citation>
    <scope>NUCLEOTIDE SEQUENCE [LARGE SCALE GENOMIC DNA]</scope>
    <source>
        <strain evidence="3">DB-1506</strain>
    </source>
</reference>
<dbReference type="InterPro" id="IPR023631">
    <property type="entry name" value="Amidase_dom"/>
</dbReference>
<feature type="domain" description="Amidase" evidence="1">
    <location>
        <begin position="23"/>
        <end position="441"/>
    </location>
</feature>
<dbReference type="InterPro" id="IPR036928">
    <property type="entry name" value="AS_sf"/>
</dbReference>
<dbReference type="InterPro" id="IPR000120">
    <property type="entry name" value="Amidase"/>
</dbReference>
<dbReference type="PANTHER" id="PTHR11895:SF176">
    <property type="entry name" value="AMIDASE AMID-RELATED"/>
    <property type="match status" value="1"/>
</dbReference>
<gene>
    <name evidence="2" type="ORF">DOO78_17415</name>
</gene>